<evidence type="ECO:0000313" key="1">
    <source>
        <dbReference type="EMBL" id="PON98441.1"/>
    </source>
</evidence>
<accession>A0A2P5FKX5</accession>
<organism evidence="1 2">
    <name type="scientific">Trema orientale</name>
    <name type="common">Charcoal tree</name>
    <name type="synonym">Celtis orientalis</name>
    <dbReference type="NCBI Taxonomy" id="63057"/>
    <lineage>
        <taxon>Eukaryota</taxon>
        <taxon>Viridiplantae</taxon>
        <taxon>Streptophyta</taxon>
        <taxon>Embryophyta</taxon>
        <taxon>Tracheophyta</taxon>
        <taxon>Spermatophyta</taxon>
        <taxon>Magnoliopsida</taxon>
        <taxon>eudicotyledons</taxon>
        <taxon>Gunneridae</taxon>
        <taxon>Pentapetalae</taxon>
        <taxon>rosids</taxon>
        <taxon>fabids</taxon>
        <taxon>Rosales</taxon>
        <taxon>Cannabaceae</taxon>
        <taxon>Trema</taxon>
    </lineage>
</organism>
<gene>
    <name evidence="1" type="ORF">TorRG33x02_056750</name>
</gene>
<dbReference type="EMBL" id="JXTC01000024">
    <property type="protein sequence ID" value="PON98441.1"/>
    <property type="molecule type" value="Genomic_DNA"/>
</dbReference>
<sequence>MKNGGVEILYLFSSPQILDRILKRDWLLKHRAKTSASVAAFFSTDYISEIYGRSSAEEQLGYRIGIRFLEIAQTEEGKKGSGDWGRGIR</sequence>
<reference evidence="2" key="1">
    <citation type="submission" date="2016-06" db="EMBL/GenBank/DDBJ databases">
        <title>Parallel loss of symbiosis genes in relatives of nitrogen-fixing non-legume Parasponia.</title>
        <authorList>
            <person name="Van Velzen R."/>
            <person name="Holmer R."/>
            <person name="Bu F."/>
            <person name="Rutten L."/>
            <person name="Van Zeijl A."/>
            <person name="Liu W."/>
            <person name="Santuari L."/>
            <person name="Cao Q."/>
            <person name="Sharma T."/>
            <person name="Shen D."/>
            <person name="Roswanjaya Y."/>
            <person name="Wardhani T."/>
            <person name="Kalhor M.S."/>
            <person name="Jansen J."/>
            <person name="Van den Hoogen J."/>
            <person name="Gungor B."/>
            <person name="Hartog M."/>
            <person name="Hontelez J."/>
            <person name="Verver J."/>
            <person name="Yang W.-C."/>
            <person name="Schijlen E."/>
            <person name="Repin R."/>
            <person name="Schilthuizen M."/>
            <person name="Schranz E."/>
            <person name="Heidstra R."/>
            <person name="Miyata K."/>
            <person name="Fedorova E."/>
            <person name="Kohlen W."/>
            <person name="Bisseling T."/>
            <person name="Smit S."/>
            <person name="Geurts R."/>
        </authorList>
    </citation>
    <scope>NUCLEOTIDE SEQUENCE [LARGE SCALE GENOMIC DNA]</scope>
    <source>
        <strain evidence="2">cv. RG33-2</strain>
    </source>
</reference>
<dbReference type="InParanoid" id="A0A2P5FKX5"/>
<protein>
    <submittedName>
        <fullName evidence="1">Uncharacterized protein</fullName>
    </submittedName>
</protein>
<evidence type="ECO:0000313" key="2">
    <source>
        <dbReference type="Proteomes" id="UP000237000"/>
    </source>
</evidence>
<proteinExistence type="predicted"/>
<keyword evidence="2" id="KW-1185">Reference proteome</keyword>
<dbReference type="Proteomes" id="UP000237000">
    <property type="component" value="Unassembled WGS sequence"/>
</dbReference>
<dbReference type="AlphaFoldDB" id="A0A2P5FKX5"/>
<comment type="caution">
    <text evidence="1">The sequence shown here is derived from an EMBL/GenBank/DDBJ whole genome shotgun (WGS) entry which is preliminary data.</text>
</comment>
<name>A0A2P5FKX5_TREOI</name>